<sequence>MVTILLIADQARLEGLFSFTKESSQIHFRMCRTLNQGTEEMAESSPDFLFIQNHLSGLSGEILARHLISGQTDGRPTIVLFGDATECTPVPGVIDSCLDLTQADVVLSAAIIGLITGAMHRQDVPAVTEAGAETEEAATPSQATQVADDVPPTPEPTEPSPFDQKLQSVLEETLPPVPLAEIEEHVALGRQAEPAHEDAPQEQPARSRPGALRSTVRPFAIGIAVLIVAAAVIYLAVSLGTNSTTHPTQTPVAEVKPTPSGTAQQKPASQPPAPAPETLPPAIAPAQTPPAGMTELPPFIPRQKPDRAYGEKNPGWERYLGARTEFKVYREAGIIKAIQSIDRSGVGIPESFMRGALEQMTRVRQFSINGKETKGSFHVEKGTTTAGARILIYRTAPKGSIRAFVVYFP</sequence>
<name>Q747J1_GEOSL</name>
<dbReference type="SMR" id="Q747J1"/>
<evidence type="ECO:0000313" key="4">
    <source>
        <dbReference type="Proteomes" id="UP000000577"/>
    </source>
</evidence>
<keyword evidence="2" id="KW-1133">Transmembrane helix</keyword>
<dbReference type="EnsemblBacteria" id="AAR36665">
    <property type="protein sequence ID" value="AAR36665"/>
    <property type="gene ID" value="GSU3275"/>
</dbReference>
<dbReference type="EMBL" id="AE017180">
    <property type="protein sequence ID" value="AAR36665.2"/>
    <property type="molecule type" value="Genomic_DNA"/>
</dbReference>
<feature type="region of interest" description="Disordered" evidence="1">
    <location>
        <begin position="243"/>
        <end position="313"/>
    </location>
</feature>
<dbReference type="eggNOG" id="COG0745">
    <property type="taxonomic scope" value="Bacteria"/>
</dbReference>
<gene>
    <name evidence="3" type="ordered locus">GSU3275</name>
</gene>
<proteinExistence type="predicted"/>
<keyword evidence="2" id="KW-0812">Transmembrane</keyword>
<evidence type="ECO:0000256" key="1">
    <source>
        <dbReference type="SAM" id="MobiDB-lite"/>
    </source>
</evidence>
<feature type="transmembrane region" description="Helical" evidence="2">
    <location>
        <begin position="216"/>
        <end position="237"/>
    </location>
</feature>
<dbReference type="KEGG" id="gsu:GSU3275"/>
<organism evidence="3 4">
    <name type="scientific">Geobacter sulfurreducens (strain ATCC 51573 / DSM 12127 / PCA)</name>
    <dbReference type="NCBI Taxonomy" id="243231"/>
    <lineage>
        <taxon>Bacteria</taxon>
        <taxon>Pseudomonadati</taxon>
        <taxon>Thermodesulfobacteriota</taxon>
        <taxon>Desulfuromonadia</taxon>
        <taxon>Geobacterales</taxon>
        <taxon>Geobacteraceae</taxon>
        <taxon>Geobacter</taxon>
    </lineage>
</organism>
<feature type="compositionally biased region" description="Pro residues" evidence="1">
    <location>
        <begin position="269"/>
        <end position="283"/>
    </location>
</feature>
<feature type="region of interest" description="Disordered" evidence="1">
    <location>
        <begin position="129"/>
        <end position="163"/>
    </location>
</feature>
<keyword evidence="4" id="KW-1185">Reference proteome</keyword>
<dbReference type="OrthoDB" id="5398650at2"/>
<dbReference type="InParanoid" id="Q747J1"/>
<dbReference type="PATRIC" id="fig|243231.5.peg.3291"/>
<reference evidence="3 4" key="2">
    <citation type="journal article" date="2012" name="BMC Genomics">
        <title>Comparative genomic analysis of Geobacter sulfurreducens KN400, a strain with enhanced capacity for extracellular electron transfer and electricity production.</title>
        <authorList>
            <person name="Butler J.E."/>
            <person name="Young N.D."/>
            <person name="Aklujkar M."/>
            <person name="Lovley D.R."/>
        </authorList>
    </citation>
    <scope>NUCLEOTIDE SEQUENCE [LARGE SCALE GENOMIC DNA]</scope>
    <source>
        <strain evidence="4">ATCC 51573 / DSM 12127 / PCA</strain>
    </source>
</reference>
<keyword evidence="2" id="KW-0472">Membrane</keyword>
<accession>Q747J1</accession>
<feature type="region of interest" description="Disordered" evidence="1">
    <location>
        <begin position="191"/>
        <end position="210"/>
    </location>
</feature>
<dbReference type="STRING" id="243231.GSU3275"/>
<protein>
    <submittedName>
        <fullName evidence="3">Uncharacterized protein</fullName>
    </submittedName>
</protein>
<reference evidence="3 4" key="1">
    <citation type="journal article" date="2003" name="Science">
        <title>Genome of Geobacter sulfurreducens: metal reduction in subsurface environments.</title>
        <authorList>
            <person name="Methe B.A."/>
            <person name="Nelson K.E."/>
            <person name="Eisen J.A."/>
            <person name="Paulsen I.T."/>
            <person name="Nelson W."/>
            <person name="Heidelberg J.F."/>
            <person name="Wu D."/>
            <person name="Wu M."/>
            <person name="Ward N."/>
            <person name="Beanan M.J."/>
            <person name="Dodson R.J."/>
            <person name="Madupu R."/>
            <person name="Brinkac L.M."/>
            <person name="Daugherty S.C."/>
            <person name="DeBoy R.T."/>
            <person name="Durkin A.S."/>
            <person name="Gwinn M."/>
            <person name="Kolonay J.F."/>
            <person name="Sullivan S.A."/>
            <person name="Haft D.H."/>
            <person name="Selengut J."/>
            <person name="Davidsen T.M."/>
            <person name="Zafar N."/>
            <person name="White O."/>
            <person name="Tran B."/>
            <person name="Romero C."/>
            <person name="Forberger H.A."/>
            <person name="Weidman J."/>
            <person name="Khouri H."/>
            <person name="Feldblyum T.V."/>
            <person name="Utterback T.R."/>
            <person name="Van Aken S.E."/>
            <person name="Lovley D.R."/>
            <person name="Fraser C.M."/>
        </authorList>
    </citation>
    <scope>NUCLEOTIDE SEQUENCE [LARGE SCALE GENOMIC DNA]</scope>
    <source>
        <strain evidence="4">ATCC 51573 / DSM 12127 / PCA</strain>
    </source>
</reference>
<dbReference type="AlphaFoldDB" id="Q747J1"/>
<evidence type="ECO:0000313" key="3">
    <source>
        <dbReference type="EMBL" id="AAR36665.2"/>
    </source>
</evidence>
<dbReference type="RefSeq" id="WP_010943886.1">
    <property type="nucleotide sequence ID" value="NC_002939.5"/>
</dbReference>
<evidence type="ECO:0000256" key="2">
    <source>
        <dbReference type="SAM" id="Phobius"/>
    </source>
</evidence>
<dbReference type="Proteomes" id="UP000000577">
    <property type="component" value="Chromosome"/>
</dbReference>
<dbReference type="HOGENOM" id="CLU_672256_0_0_7"/>